<evidence type="ECO:0000256" key="2">
    <source>
        <dbReference type="SAM" id="MobiDB-lite"/>
    </source>
</evidence>
<dbReference type="AlphaFoldDB" id="A0AAD1UD37"/>
<accession>A0AAD1UD37</accession>
<feature type="region of interest" description="Disordered" evidence="2">
    <location>
        <begin position="386"/>
        <end position="428"/>
    </location>
</feature>
<feature type="region of interest" description="Disordered" evidence="2">
    <location>
        <begin position="193"/>
        <end position="234"/>
    </location>
</feature>
<sequence>MENITTELNELKASIQATYIELKGITQRTDRLEAQEEINDGLKRIYAIVKKTVFHQLIGLQKIALKLDNEAKIKQLDKEINQIEDKENSYELEGLTKNLKFLADKNSKLVSENKSLKGIIHKINEGCEKKKENLDPSRVAQTSNTKPRMSDYNNDTDVNQASKSATSLDTICDNECGIQASKYLKYMPSINASDNSTKGGKTAKNHDQKRGASRNRFCSQADSTKIEAKKTRKKSCNNFSVKGTSKSKFKRKDRFSPTNDVSMTTKVIRIEDLDKSINVLHSCINKSKNNYRSRDKKRYRHNEPNYSNYISCKNPVKSSTSLNTTALKENRQGSRMYHKLSCNRKMYESLEELKTGHTSLIDCKKPEGPKRSDVFRSKKLTLQDDEYNCSNNESKYTPLSHMGGSVRPTSLQKKRDERKLLKKQLANE</sequence>
<keyword evidence="4" id="KW-1185">Reference proteome</keyword>
<proteinExistence type="predicted"/>
<organism evidence="3 4">
    <name type="scientific">Euplotes crassus</name>
    <dbReference type="NCBI Taxonomy" id="5936"/>
    <lineage>
        <taxon>Eukaryota</taxon>
        <taxon>Sar</taxon>
        <taxon>Alveolata</taxon>
        <taxon>Ciliophora</taxon>
        <taxon>Intramacronucleata</taxon>
        <taxon>Spirotrichea</taxon>
        <taxon>Hypotrichia</taxon>
        <taxon>Euplotida</taxon>
        <taxon>Euplotidae</taxon>
        <taxon>Moneuplotes</taxon>
    </lineage>
</organism>
<keyword evidence="1" id="KW-0175">Coiled coil</keyword>
<gene>
    <name evidence="3" type="ORF">ECRASSUSDP1_LOCUS8244</name>
</gene>
<protein>
    <submittedName>
        <fullName evidence="3">Uncharacterized protein</fullName>
    </submittedName>
</protein>
<feature type="compositionally biased region" description="Polar residues" evidence="2">
    <location>
        <begin position="139"/>
        <end position="159"/>
    </location>
</feature>
<reference evidence="3" key="1">
    <citation type="submission" date="2023-07" db="EMBL/GenBank/DDBJ databases">
        <authorList>
            <consortium name="AG Swart"/>
            <person name="Singh M."/>
            <person name="Singh A."/>
            <person name="Seah K."/>
            <person name="Emmerich C."/>
        </authorList>
    </citation>
    <scope>NUCLEOTIDE SEQUENCE</scope>
    <source>
        <strain evidence="3">DP1</strain>
    </source>
</reference>
<evidence type="ECO:0000313" key="4">
    <source>
        <dbReference type="Proteomes" id="UP001295684"/>
    </source>
</evidence>
<name>A0AAD1UD37_EUPCR</name>
<feature type="coiled-coil region" evidence="1">
    <location>
        <begin position="66"/>
        <end position="112"/>
    </location>
</feature>
<feature type="compositionally biased region" description="Polar residues" evidence="2">
    <location>
        <begin position="388"/>
        <end position="397"/>
    </location>
</feature>
<evidence type="ECO:0000256" key="1">
    <source>
        <dbReference type="SAM" id="Coils"/>
    </source>
</evidence>
<evidence type="ECO:0000313" key="3">
    <source>
        <dbReference type="EMBL" id="CAI2366968.1"/>
    </source>
</evidence>
<dbReference type="Proteomes" id="UP001295684">
    <property type="component" value="Unassembled WGS sequence"/>
</dbReference>
<comment type="caution">
    <text evidence="3">The sequence shown here is derived from an EMBL/GenBank/DDBJ whole genome shotgun (WGS) entry which is preliminary data.</text>
</comment>
<dbReference type="EMBL" id="CAMPGE010008057">
    <property type="protein sequence ID" value="CAI2366968.1"/>
    <property type="molecule type" value="Genomic_DNA"/>
</dbReference>
<feature type="region of interest" description="Disordered" evidence="2">
    <location>
        <begin position="131"/>
        <end position="159"/>
    </location>
</feature>